<keyword evidence="2" id="KW-0863">Zinc-finger</keyword>
<name>A0AAN7SDP6_9COLE</name>
<keyword evidence="6" id="KW-1185">Reference proteome</keyword>
<evidence type="ECO:0000259" key="4">
    <source>
        <dbReference type="Pfam" id="PF04500"/>
    </source>
</evidence>
<comment type="caution">
    <text evidence="5">The sequence shown here is derived from an EMBL/GenBank/DDBJ whole genome shotgun (WGS) entry which is preliminary data.</text>
</comment>
<evidence type="ECO:0000256" key="2">
    <source>
        <dbReference type="ARBA" id="ARBA00022771"/>
    </source>
</evidence>
<dbReference type="InterPro" id="IPR007588">
    <property type="entry name" value="Znf_FLYWCH"/>
</dbReference>
<protein>
    <recommendedName>
        <fullName evidence="4">FLYWCH-type domain-containing protein</fullName>
    </recommendedName>
</protein>
<sequence>MDNAILSKRGKQKCSHNGFLYVFDTVSKNDESVKFWRCEQKERCKVRVHTRNEAGIIEINLLSHDSFSVSVEVAQVLTNVKKRAAETMGGTFQVINECVANITQACQGKLPNNCALRKVVRRKRNEIQAAPPNPIRLEDLIIPERYKIYERQPGLVENFLLADSEGPNRILIFGRESWLEHLRAGTTWYADGTFSIAPHLFTQVYTIMAVRNNGVHLIFYALLPDKLWATYMRMFDLIKEIVPNLQSTEIIVTLNERHLLQCYTAFRAST</sequence>
<evidence type="ECO:0000313" key="6">
    <source>
        <dbReference type="Proteomes" id="UP001353858"/>
    </source>
</evidence>
<organism evidence="5 6">
    <name type="scientific">Aquatica leii</name>
    <dbReference type="NCBI Taxonomy" id="1421715"/>
    <lineage>
        <taxon>Eukaryota</taxon>
        <taxon>Metazoa</taxon>
        <taxon>Ecdysozoa</taxon>
        <taxon>Arthropoda</taxon>
        <taxon>Hexapoda</taxon>
        <taxon>Insecta</taxon>
        <taxon>Pterygota</taxon>
        <taxon>Neoptera</taxon>
        <taxon>Endopterygota</taxon>
        <taxon>Coleoptera</taxon>
        <taxon>Polyphaga</taxon>
        <taxon>Elateriformia</taxon>
        <taxon>Elateroidea</taxon>
        <taxon>Lampyridae</taxon>
        <taxon>Luciolinae</taxon>
        <taxon>Aquatica</taxon>
    </lineage>
</organism>
<dbReference type="GO" id="GO:0008270">
    <property type="term" value="F:zinc ion binding"/>
    <property type="evidence" value="ECO:0007669"/>
    <property type="project" value="UniProtKB-KW"/>
</dbReference>
<accession>A0AAN7SDP6</accession>
<dbReference type="AlphaFoldDB" id="A0AAN7SDP6"/>
<keyword evidence="3" id="KW-0862">Zinc</keyword>
<gene>
    <name evidence="5" type="ORF">RN001_013169</name>
</gene>
<dbReference type="Gene3D" id="2.20.25.240">
    <property type="match status" value="1"/>
</dbReference>
<keyword evidence="1" id="KW-0479">Metal-binding</keyword>
<dbReference type="EMBL" id="JARPUR010000006">
    <property type="protein sequence ID" value="KAK4873809.1"/>
    <property type="molecule type" value="Genomic_DNA"/>
</dbReference>
<evidence type="ECO:0000313" key="5">
    <source>
        <dbReference type="EMBL" id="KAK4873809.1"/>
    </source>
</evidence>
<reference evidence="6" key="1">
    <citation type="submission" date="2023-01" db="EMBL/GenBank/DDBJ databases">
        <title>Key to firefly adult light organ development and bioluminescence: homeobox transcription factors regulate luciferase expression and transportation to peroxisome.</title>
        <authorList>
            <person name="Fu X."/>
        </authorList>
    </citation>
    <scope>NUCLEOTIDE SEQUENCE [LARGE SCALE GENOMIC DNA]</scope>
</reference>
<feature type="domain" description="FLYWCH-type" evidence="4">
    <location>
        <begin position="6"/>
        <end position="56"/>
    </location>
</feature>
<evidence type="ECO:0000256" key="1">
    <source>
        <dbReference type="ARBA" id="ARBA00022723"/>
    </source>
</evidence>
<proteinExistence type="predicted"/>
<dbReference type="Proteomes" id="UP001353858">
    <property type="component" value="Unassembled WGS sequence"/>
</dbReference>
<evidence type="ECO:0000256" key="3">
    <source>
        <dbReference type="ARBA" id="ARBA00022833"/>
    </source>
</evidence>
<dbReference type="Pfam" id="PF04500">
    <property type="entry name" value="FLYWCH"/>
    <property type="match status" value="1"/>
</dbReference>